<sequence length="111" mass="12329">LTANYVSAIGREGLKLIFEDKFDSSSTLNTSIWNYNYPWGSTYNHQANMIRRQVTTNELGQVKLTAIATRTSNITNLNTGDYGIVNVNYTSGAIYTSSFMTLKRGLTAVSM</sequence>
<dbReference type="Proteomes" id="UP000681967">
    <property type="component" value="Unassembled WGS sequence"/>
</dbReference>
<protein>
    <submittedName>
        <fullName evidence="1">Uncharacterized protein</fullName>
    </submittedName>
</protein>
<evidence type="ECO:0000313" key="1">
    <source>
        <dbReference type="EMBL" id="CAF5182881.1"/>
    </source>
</evidence>
<proteinExistence type="predicted"/>
<dbReference type="InterPro" id="IPR013320">
    <property type="entry name" value="ConA-like_dom_sf"/>
</dbReference>
<accession>A0A8S3HIT2</accession>
<feature type="non-terminal residue" evidence="1">
    <location>
        <position position="1"/>
    </location>
</feature>
<evidence type="ECO:0000313" key="2">
    <source>
        <dbReference type="Proteomes" id="UP000681967"/>
    </source>
</evidence>
<reference evidence="1" key="1">
    <citation type="submission" date="2021-02" db="EMBL/GenBank/DDBJ databases">
        <authorList>
            <person name="Nowell W R."/>
        </authorList>
    </citation>
    <scope>NUCLEOTIDE SEQUENCE</scope>
</reference>
<comment type="caution">
    <text evidence="1">The sequence shown here is derived from an EMBL/GenBank/DDBJ whole genome shotgun (WGS) entry which is preliminary data.</text>
</comment>
<dbReference type="AlphaFoldDB" id="A0A8S3HIT2"/>
<feature type="non-terminal residue" evidence="1">
    <location>
        <position position="111"/>
    </location>
</feature>
<organism evidence="1 2">
    <name type="scientific">Rotaria magnacalcarata</name>
    <dbReference type="NCBI Taxonomy" id="392030"/>
    <lineage>
        <taxon>Eukaryota</taxon>
        <taxon>Metazoa</taxon>
        <taxon>Spiralia</taxon>
        <taxon>Gnathifera</taxon>
        <taxon>Rotifera</taxon>
        <taxon>Eurotatoria</taxon>
        <taxon>Bdelloidea</taxon>
        <taxon>Philodinida</taxon>
        <taxon>Philodinidae</taxon>
        <taxon>Rotaria</taxon>
    </lineage>
</organism>
<dbReference type="Gene3D" id="2.60.120.200">
    <property type="match status" value="1"/>
</dbReference>
<gene>
    <name evidence="1" type="ORF">BYL167_LOCUS79240</name>
</gene>
<dbReference type="EMBL" id="CAJOBH010292523">
    <property type="protein sequence ID" value="CAF5182881.1"/>
    <property type="molecule type" value="Genomic_DNA"/>
</dbReference>
<dbReference type="SUPFAM" id="SSF49899">
    <property type="entry name" value="Concanavalin A-like lectins/glucanases"/>
    <property type="match status" value="1"/>
</dbReference>
<name>A0A8S3HIT2_9BILA</name>